<gene>
    <name evidence="1" type="ORF">Vadar_024327</name>
</gene>
<proteinExistence type="predicted"/>
<keyword evidence="2" id="KW-1185">Reference proteome</keyword>
<organism evidence="1 2">
    <name type="scientific">Vaccinium darrowii</name>
    <dbReference type="NCBI Taxonomy" id="229202"/>
    <lineage>
        <taxon>Eukaryota</taxon>
        <taxon>Viridiplantae</taxon>
        <taxon>Streptophyta</taxon>
        <taxon>Embryophyta</taxon>
        <taxon>Tracheophyta</taxon>
        <taxon>Spermatophyta</taxon>
        <taxon>Magnoliopsida</taxon>
        <taxon>eudicotyledons</taxon>
        <taxon>Gunneridae</taxon>
        <taxon>Pentapetalae</taxon>
        <taxon>asterids</taxon>
        <taxon>Ericales</taxon>
        <taxon>Ericaceae</taxon>
        <taxon>Vaccinioideae</taxon>
        <taxon>Vaccinieae</taxon>
        <taxon>Vaccinium</taxon>
    </lineage>
</organism>
<dbReference type="EMBL" id="CM037154">
    <property type="protein sequence ID" value="KAH7861297.1"/>
    <property type="molecule type" value="Genomic_DNA"/>
</dbReference>
<name>A0ACB7Z8H2_9ERIC</name>
<protein>
    <submittedName>
        <fullName evidence="1">Uncharacterized protein</fullName>
    </submittedName>
</protein>
<comment type="caution">
    <text evidence="1">The sequence shown here is derived from an EMBL/GenBank/DDBJ whole genome shotgun (WGS) entry which is preliminary data.</text>
</comment>
<accession>A0ACB7Z8H2</accession>
<dbReference type="Proteomes" id="UP000828048">
    <property type="component" value="Chromosome 4"/>
</dbReference>
<sequence>MTYNRRTKFGMPNKAAEKSIDYSEEEEEEEVCSVKPKKKQKTNGYYDVPIRSFDQIHGGAGNCNGVSYFDGEIDLDMKKGRSGGVMVNQNSDGDQRPPLLKSSRGRVQVLPSRFNDTIIHRWKKDCSNDYTSSCKNGEPAMLKKKTINGTGDKFSFQKHNSNLYSAKVEEGEIGYNGFKDFGAKMNSSSRSTVTSARDGSSSPLLETDEYPPNLLGSFRAEKKLVKKEAAKKDFYRPEDFVLGDIVWAKSGKNYPAWPAIVIDPMWQAPRSVLKACVPDTLCVMYYGYSKNGTQRDYAWVKDGMIFPFSEYMDRFRGQTKLYGSKPKDFQFAIEEAFLAESGYHETGLGTEQEAPATNLLEIQEATGSNEDQECYSHCQDTYDKKGSGLCDSCGLIMQCKTTKKRRGSTFEVQYLCEHCAKLWKSKQYCGVCKKIWHHSDGGKWVCCDACNVWAHAECAKIPSKLFKDLEKFDYYCPECKVNSSCELSIAENWQTKVRSTENTGQTVMPDKITVVCTGMEGFYFPSLHLVECKCGSCGTKKRTLSEWEKHTGSRAKKWKVSIKVKGSMLTLEKWIEEYNAYGFNPLKLNKQQLLSFLQEKYEPVYAKWTTERCAICRWVEDWDYNKILICNRCQMAVHQECYGANNVLDFTSWVCRACETPDAGRECCLCPVKGGALKPTDVDPLWVHVTCAWFQPEIAFSNGQTMEPAVGLLRIPSHSFVKACVICKQSHGSCTQCCKCSISFHAMCASRAGYQMELHCSEKNGKQITKWISYCAVHRAPNPDNVLVVQTPSGIFSTRNLLQSQKQEHFFRGSRLVPCKTEETHDVSKAETNDVEPLSAARCRIFRRSNKNTGAQPIFHRVRGPSHHSLHEIDSLVKNADSKPYTSFKERLNDLQKRERYRICFGRSGIHGWGLFARRRIQEGDMVLEYRGEQVRRSIADIREARYRLEGKDCYLFKISDDVVIDATNKGNIARLINHSCMPNCYARIISMDDEVSRIVLIAKADVAAGVELTYDYLFDTDEREESKVPCLCRAPNCRKFMN</sequence>
<evidence type="ECO:0000313" key="1">
    <source>
        <dbReference type="EMBL" id="KAH7861297.1"/>
    </source>
</evidence>
<evidence type="ECO:0000313" key="2">
    <source>
        <dbReference type="Proteomes" id="UP000828048"/>
    </source>
</evidence>
<reference evidence="1 2" key="1">
    <citation type="journal article" date="2021" name="Hortic Res">
        <title>High-quality reference genome and annotation aids understanding of berry development for evergreen blueberry (Vaccinium darrowii).</title>
        <authorList>
            <person name="Yu J."/>
            <person name="Hulse-Kemp A.M."/>
            <person name="Babiker E."/>
            <person name="Staton M."/>
        </authorList>
    </citation>
    <scope>NUCLEOTIDE SEQUENCE [LARGE SCALE GENOMIC DNA]</scope>
    <source>
        <strain evidence="2">cv. NJ 8807/NJ 8810</strain>
        <tissue evidence="1">Young leaf</tissue>
    </source>
</reference>